<sequence>MRTAPLWLVIDGLDHLGLRALARLRRVIETAATTTRTDDTAERQLVACIGIRSEAGTPPDPDWSRALTLPRGQWCPADAQDTPPLRLSPSDADAPVAQNLLDTLTATLKIPRRLNDEEPPGRRSLFLGLLGDAPEPLAIRIAATLAFAPYPRIEETQVFRTHAGGGAWTLHEWVRAMLENAGHVGTPAVSSAAIRMLALARLGLSRRELAGSIGLIPGMMARVRANSHWKMEDIWPDMIPPVLVARVLGRLEPFLIEAATADPFGITIRYFHQKFTECQHTLPTDPSFAALGACRGALALWFDGVAHAWLHPGEQDDTAPAWQHITPADLRALRQVPALLLDIATDPDAPSKPLSSHDALEKAHAYLGNPAALAIRIAVGLITEVIDDLARLERIAPDRKQVASLRMVLRQQSGYMQNLIAGINAADDAQHGGIMQRFAMVLSRLLQQFLAEPENTPLHTMAMQWLRGEGRTFRWLRNMTEAPSLLRIVCWPLDVLDNPDSELRDMFMSPHFPAGYGPESGQAVIVCGISTRTPTTDYDAHDGVVFMLLDPLDGHERGRLTACCRASPRSGILFRLVAIERDSQDNEQAWVGLAMDDGFTLSLVPLDRQQVGGRDATTMLSLPAADLPRRLLFCAERRMLAVEMDGTYTLYGPPDPSEPDETPILPLQTGNGAGIFVTEGDTLRHRDAAGHETLFTTFATLPARHVPQPRRRSTRRPRIRSGSLPAPSTVPLQKKGRLCTLPNGVSVMWRLVRVQGDADDRQIEIHKKYFLQVPDSTTPGLLLAENKICYDDLLQEYGECAPAPEVMLLDDNTILRELCNGFQLVPPPYTASRPEVYTRQYAQNRTIIIRSPDGTRDEYVLRYGYDYSDGFAYPGNTLFVYQISSDRVYPVSLRDPLARAVENCAYDDTSITDRTGNPDCCIQPYDGGMLIMGESGALYDLKLDALDKGGYGRSRSILFDGCQWLDTDRMLLLSSPATQGMGARVDEWGEYNPFDITVQAECLEATSCTSLSLPACQPSHGALVAASLSSDSLREAGPRDRSFAPRIYYDRTGKRVGRYSRAGHLFFPMEGYPVLIRDHDALPDAPSPWEVTWEAGLGPVLPPSATVTRDGCFRLRGDETRHDLLTGSWIRPPRLTRAFPPIRGRISGRREKTMRPCPSIPVTGRCGIVATWCHCSPPIT</sequence>
<evidence type="ECO:0000313" key="3">
    <source>
        <dbReference type="Proteomes" id="UP000037566"/>
    </source>
</evidence>
<organism evidence="2 3">
    <name type="scientific">Komagataeibacter europaeus</name>
    <name type="common">Gluconacetobacter europaeus</name>
    <dbReference type="NCBI Taxonomy" id="33995"/>
    <lineage>
        <taxon>Bacteria</taxon>
        <taxon>Pseudomonadati</taxon>
        <taxon>Pseudomonadota</taxon>
        <taxon>Alphaproteobacteria</taxon>
        <taxon>Acetobacterales</taxon>
        <taxon>Acetobacteraceae</taxon>
        <taxon>Komagataeibacter</taxon>
    </lineage>
</organism>
<dbReference type="AlphaFoldDB" id="A0A0M0EIV0"/>
<evidence type="ECO:0000256" key="1">
    <source>
        <dbReference type="SAM" id="MobiDB-lite"/>
    </source>
</evidence>
<dbReference type="EMBL" id="LHUQ01000006">
    <property type="protein sequence ID" value="KON64851.1"/>
    <property type="molecule type" value="Genomic_DNA"/>
</dbReference>
<dbReference type="PATRIC" id="fig|33995.3.peg.1670"/>
<feature type="compositionally biased region" description="Basic residues" evidence="1">
    <location>
        <begin position="707"/>
        <end position="719"/>
    </location>
</feature>
<comment type="caution">
    <text evidence="2">The sequence shown here is derived from an EMBL/GenBank/DDBJ whole genome shotgun (WGS) entry which is preliminary data.</text>
</comment>
<keyword evidence="3" id="KW-1185">Reference proteome</keyword>
<protein>
    <submittedName>
        <fullName evidence="2">Uncharacterized protein</fullName>
    </submittedName>
</protein>
<name>A0A0M0EIV0_KOMEU</name>
<gene>
    <name evidence="2" type="ORF">KOEU_14960</name>
</gene>
<feature type="region of interest" description="Disordered" evidence="1">
    <location>
        <begin position="702"/>
        <end position="728"/>
    </location>
</feature>
<dbReference type="STRING" id="33995.KOEU_14960"/>
<dbReference type="Proteomes" id="UP000037566">
    <property type="component" value="Unassembled WGS sequence"/>
</dbReference>
<proteinExistence type="predicted"/>
<reference evidence="2" key="1">
    <citation type="submission" date="2015-08" db="EMBL/GenBank/DDBJ databases">
        <title>Draft genome sequence of Komagataeibacter europaeus CECT 8546 a cellulose producer strain from vinegar produced by the traditional method.</title>
        <authorList>
            <person name="Poehlein A."/>
            <person name="Valera M.J."/>
            <person name="Haack F.S."/>
            <person name="Mas A."/>
            <person name="Daniel R."/>
            <person name="Streit W.R."/>
            <person name="Mateo E."/>
        </authorList>
    </citation>
    <scope>NUCLEOTIDE SEQUENCE [LARGE SCALE GENOMIC DNA]</scope>
    <source>
        <strain evidence="2">CECT 8546</strain>
    </source>
</reference>
<accession>A0A0M0EIV0</accession>
<evidence type="ECO:0000313" key="2">
    <source>
        <dbReference type="EMBL" id="KON64851.1"/>
    </source>
</evidence>
<dbReference type="RefSeq" id="WP_235450308.1">
    <property type="nucleotide sequence ID" value="NZ_LHUQ01000006.1"/>
</dbReference>